<name>A0A1H2HEX5_9PROT</name>
<dbReference type="KEGG" id="nur:ATY38_01380"/>
<evidence type="ECO:0000256" key="3">
    <source>
        <dbReference type="ARBA" id="ARBA00012929"/>
    </source>
</evidence>
<dbReference type="GO" id="GO:0008831">
    <property type="term" value="F:dTDP-4-dehydrorhamnose reductase activity"/>
    <property type="evidence" value="ECO:0007669"/>
    <property type="project" value="UniProtKB-EC"/>
</dbReference>
<dbReference type="RefSeq" id="WP_062557718.1">
    <property type="nucleotide sequence ID" value="NZ_CP013341.1"/>
</dbReference>
<dbReference type="EC" id="1.1.1.133" evidence="3 6"/>
<dbReference type="CDD" id="cd05254">
    <property type="entry name" value="dTDP_HR_like_SDR_e"/>
    <property type="match status" value="1"/>
</dbReference>
<keyword evidence="9" id="KW-1185">Reference proteome</keyword>
<dbReference type="NCBIfam" id="NF007440">
    <property type="entry name" value="PRK09987.1"/>
    <property type="match status" value="1"/>
</dbReference>
<dbReference type="UniPathway" id="UPA00124"/>
<comment type="catalytic activity">
    <reaction evidence="5 6">
        <text>dTDP-beta-L-rhamnose + NADP(+) = dTDP-4-dehydro-beta-L-rhamnose + NADPH + H(+)</text>
        <dbReference type="Rhea" id="RHEA:21796"/>
        <dbReference type="ChEBI" id="CHEBI:15378"/>
        <dbReference type="ChEBI" id="CHEBI:57510"/>
        <dbReference type="ChEBI" id="CHEBI:57783"/>
        <dbReference type="ChEBI" id="CHEBI:58349"/>
        <dbReference type="ChEBI" id="CHEBI:62830"/>
        <dbReference type="EC" id="1.1.1.133"/>
    </reaction>
</comment>
<sequence length="301" mass="33526">MRILLLGKSGQLGWELQRSLAPLGELISLDSASKELCGDLSNLKGIKQTIQKTAPNIIVNAAAYTAVDKAENEPELTQILNAEAPKILAQAAKEQNARLIHYSTDYVFNGNGAQPYDETDTADPLNYYGKTKLEGDENILTSGCSHLIFRTSWIYATFGSNFIKTILYLAQNRDKLTIVNDQIGSPTSAELIADTTAYTLFTVKYKPEISGLFNLTAKGYTSWYEFAKFILEYVEKRNLPLKIHSTDIDPISSVEFPLPAKRPLNSRLNTSKLENTFHLSLPAWQTGVSRILTEILCKKKL</sequence>
<dbReference type="NCBIfam" id="TIGR01214">
    <property type="entry name" value="rmlD"/>
    <property type="match status" value="1"/>
</dbReference>
<evidence type="ECO:0000259" key="7">
    <source>
        <dbReference type="Pfam" id="PF04321"/>
    </source>
</evidence>
<keyword evidence="6" id="KW-0521">NADP</keyword>
<dbReference type="InterPro" id="IPR029903">
    <property type="entry name" value="RmlD-like-bd"/>
</dbReference>
<comment type="function">
    <text evidence="6">Catalyzes the reduction of dTDP-6-deoxy-L-lyxo-4-hexulose to yield dTDP-L-rhamnose.</text>
</comment>
<dbReference type="PANTHER" id="PTHR10491:SF4">
    <property type="entry name" value="METHIONINE ADENOSYLTRANSFERASE 2 SUBUNIT BETA"/>
    <property type="match status" value="1"/>
</dbReference>
<accession>A0A1H2HEX5</accession>
<evidence type="ECO:0000256" key="4">
    <source>
        <dbReference type="ARBA" id="ARBA00017099"/>
    </source>
</evidence>
<comment type="similarity">
    <text evidence="2 6">Belongs to the dTDP-4-dehydrorhamnose reductase family.</text>
</comment>
<protein>
    <recommendedName>
        <fullName evidence="4 6">dTDP-4-dehydrorhamnose reductase</fullName>
        <ecNumber evidence="3 6">1.1.1.133</ecNumber>
    </recommendedName>
</protein>
<evidence type="ECO:0000256" key="6">
    <source>
        <dbReference type="RuleBase" id="RU364082"/>
    </source>
</evidence>
<feature type="domain" description="RmlD-like substrate binding" evidence="7">
    <location>
        <begin position="1"/>
        <end position="295"/>
    </location>
</feature>
<keyword evidence="6" id="KW-0560">Oxidoreductase</keyword>
<evidence type="ECO:0000256" key="1">
    <source>
        <dbReference type="ARBA" id="ARBA00004781"/>
    </source>
</evidence>
<dbReference type="AlphaFoldDB" id="A0A1H2HEX5"/>
<evidence type="ECO:0000256" key="5">
    <source>
        <dbReference type="ARBA" id="ARBA00048200"/>
    </source>
</evidence>
<dbReference type="Gene3D" id="3.90.25.10">
    <property type="entry name" value="UDP-galactose 4-epimerase, domain 1"/>
    <property type="match status" value="1"/>
</dbReference>
<dbReference type="GO" id="GO:0019305">
    <property type="term" value="P:dTDP-rhamnose biosynthetic process"/>
    <property type="evidence" value="ECO:0007669"/>
    <property type="project" value="UniProtKB-UniPathway"/>
</dbReference>
<dbReference type="GO" id="GO:0005829">
    <property type="term" value="C:cytosol"/>
    <property type="evidence" value="ECO:0007669"/>
    <property type="project" value="TreeGrafter"/>
</dbReference>
<dbReference type="Gene3D" id="3.40.50.720">
    <property type="entry name" value="NAD(P)-binding Rossmann-like Domain"/>
    <property type="match status" value="1"/>
</dbReference>
<dbReference type="SUPFAM" id="SSF51735">
    <property type="entry name" value="NAD(P)-binding Rossmann-fold domains"/>
    <property type="match status" value="1"/>
</dbReference>
<dbReference type="InterPro" id="IPR036291">
    <property type="entry name" value="NAD(P)-bd_dom_sf"/>
</dbReference>
<evidence type="ECO:0000313" key="8">
    <source>
        <dbReference type="EMBL" id="SDU30384.1"/>
    </source>
</evidence>
<comment type="cofactor">
    <cofactor evidence="6">
        <name>Mg(2+)</name>
        <dbReference type="ChEBI" id="CHEBI:18420"/>
    </cofactor>
    <text evidence="6">Binds 1 Mg(2+) ion per monomer.</text>
</comment>
<evidence type="ECO:0000256" key="2">
    <source>
        <dbReference type="ARBA" id="ARBA00010944"/>
    </source>
</evidence>
<dbReference type="InterPro" id="IPR005913">
    <property type="entry name" value="dTDP_dehydrorham_reduct"/>
</dbReference>
<gene>
    <name evidence="8" type="ORF">SAMN05216406_14714</name>
</gene>
<dbReference type="EMBL" id="FNLN01000047">
    <property type="protein sequence ID" value="SDU30384.1"/>
    <property type="molecule type" value="Genomic_DNA"/>
</dbReference>
<dbReference type="PANTHER" id="PTHR10491">
    <property type="entry name" value="DTDP-4-DEHYDRORHAMNOSE REDUCTASE"/>
    <property type="match status" value="1"/>
</dbReference>
<comment type="pathway">
    <text evidence="1 6">Carbohydrate biosynthesis; dTDP-L-rhamnose biosynthesis.</text>
</comment>
<dbReference type="Pfam" id="PF04321">
    <property type="entry name" value="RmlD_sub_bind"/>
    <property type="match status" value="1"/>
</dbReference>
<dbReference type="Proteomes" id="UP000182882">
    <property type="component" value="Unassembled WGS sequence"/>
</dbReference>
<evidence type="ECO:0000313" key="9">
    <source>
        <dbReference type="Proteomes" id="UP000182882"/>
    </source>
</evidence>
<proteinExistence type="inferred from homology"/>
<organism evidence="8 9">
    <name type="scientific">Nitrosomonas ureae</name>
    <dbReference type="NCBI Taxonomy" id="44577"/>
    <lineage>
        <taxon>Bacteria</taxon>
        <taxon>Pseudomonadati</taxon>
        <taxon>Pseudomonadota</taxon>
        <taxon>Betaproteobacteria</taxon>
        <taxon>Nitrosomonadales</taxon>
        <taxon>Nitrosomonadaceae</taxon>
        <taxon>Nitrosomonas</taxon>
    </lineage>
</organism>
<reference evidence="9" key="1">
    <citation type="submission" date="2016-10" db="EMBL/GenBank/DDBJ databases">
        <authorList>
            <person name="Varghese N."/>
            <person name="Submissions S."/>
        </authorList>
    </citation>
    <scope>NUCLEOTIDE SEQUENCE [LARGE SCALE GENOMIC DNA]</scope>
    <source>
        <strain evidence="9">Nm10</strain>
    </source>
</reference>